<gene>
    <name evidence="7" type="ORF">SAMN05660299_00932</name>
</gene>
<feature type="domain" description="RecX third three-helical" evidence="5">
    <location>
        <begin position="94"/>
        <end position="135"/>
    </location>
</feature>
<dbReference type="GO" id="GO:0005737">
    <property type="term" value="C:cytoplasm"/>
    <property type="evidence" value="ECO:0007669"/>
    <property type="project" value="UniProtKB-SubCell"/>
</dbReference>
<organism evidence="7 8">
    <name type="scientific">Megasphaera paucivorans</name>
    <dbReference type="NCBI Taxonomy" id="349095"/>
    <lineage>
        <taxon>Bacteria</taxon>
        <taxon>Bacillati</taxon>
        <taxon>Bacillota</taxon>
        <taxon>Negativicutes</taxon>
        <taxon>Veillonellales</taxon>
        <taxon>Veillonellaceae</taxon>
        <taxon>Megasphaera</taxon>
    </lineage>
</organism>
<name>A0A1G9TH21_9FIRM</name>
<dbReference type="OrthoDB" id="1625069at2"/>
<evidence type="ECO:0000313" key="7">
    <source>
        <dbReference type="EMBL" id="SDM46794.1"/>
    </source>
</evidence>
<keyword evidence="4" id="KW-0963">Cytoplasm</keyword>
<evidence type="ECO:0000256" key="1">
    <source>
        <dbReference type="ARBA" id="ARBA00004496"/>
    </source>
</evidence>
<dbReference type="Pfam" id="PF21982">
    <property type="entry name" value="RecX_HTH1"/>
    <property type="match status" value="1"/>
</dbReference>
<dbReference type="InterPro" id="IPR053926">
    <property type="entry name" value="RecX_HTH_1st"/>
</dbReference>
<reference evidence="7 8" key="1">
    <citation type="submission" date="2016-10" db="EMBL/GenBank/DDBJ databases">
        <authorList>
            <person name="de Groot N.N."/>
        </authorList>
    </citation>
    <scope>NUCLEOTIDE SEQUENCE [LARGE SCALE GENOMIC DNA]</scope>
    <source>
        <strain evidence="7 8">DSM 16981</strain>
    </source>
</reference>
<comment type="subcellular location">
    <subcellularLocation>
        <location evidence="1">Cytoplasm</location>
    </subcellularLocation>
</comment>
<dbReference type="Gene3D" id="1.10.10.10">
    <property type="entry name" value="Winged helix-like DNA-binding domain superfamily/Winged helix DNA-binding domain"/>
    <property type="match status" value="2"/>
</dbReference>
<dbReference type="PANTHER" id="PTHR33602:SF1">
    <property type="entry name" value="REGULATORY PROTEIN RECX FAMILY PROTEIN"/>
    <property type="match status" value="1"/>
</dbReference>
<dbReference type="EMBL" id="FNHQ01000007">
    <property type="protein sequence ID" value="SDM46794.1"/>
    <property type="molecule type" value="Genomic_DNA"/>
</dbReference>
<proteinExistence type="inferred from homology"/>
<evidence type="ECO:0000256" key="3">
    <source>
        <dbReference type="ARBA" id="ARBA00018111"/>
    </source>
</evidence>
<dbReference type="GO" id="GO:0006282">
    <property type="term" value="P:regulation of DNA repair"/>
    <property type="evidence" value="ECO:0007669"/>
    <property type="project" value="InterPro"/>
</dbReference>
<evidence type="ECO:0000259" key="6">
    <source>
        <dbReference type="Pfam" id="PF21982"/>
    </source>
</evidence>
<evidence type="ECO:0000256" key="2">
    <source>
        <dbReference type="ARBA" id="ARBA00009695"/>
    </source>
</evidence>
<feature type="domain" description="RecX first three-helical" evidence="6">
    <location>
        <begin position="6"/>
        <end position="45"/>
    </location>
</feature>
<evidence type="ECO:0000259" key="5">
    <source>
        <dbReference type="Pfam" id="PF21981"/>
    </source>
</evidence>
<evidence type="ECO:0000256" key="4">
    <source>
        <dbReference type="ARBA" id="ARBA00022490"/>
    </source>
</evidence>
<dbReference type="Pfam" id="PF21981">
    <property type="entry name" value="RecX_HTH3"/>
    <property type="match status" value="1"/>
</dbReference>
<accession>A0A1G9TH21</accession>
<evidence type="ECO:0000313" key="8">
    <source>
        <dbReference type="Proteomes" id="UP000199309"/>
    </source>
</evidence>
<dbReference type="InterPro" id="IPR003783">
    <property type="entry name" value="Regulatory_RecX"/>
</dbReference>
<sequence length="139" mass="16645">MDYNEAYGQALRFLNVRFLSEGELRKKLKNKDIDTPIIEEVIVQLKEERFIDDMRLAYDVYHYFAKKEQYGHVYICQRLKHRMLPIPENLEKIDEYAVAKKILTKKFSQLPEDPRKIARFLQYRGFSLNIISDILGNRS</sequence>
<dbReference type="InterPro" id="IPR036388">
    <property type="entry name" value="WH-like_DNA-bd_sf"/>
</dbReference>
<dbReference type="InterPro" id="IPR053925">
    <property type="entry name" value="RecX_HTH_3rd"/>
</dbReference>
<comment type="similarity">
    <text evidence="2">Belongs to the RecX family.</text>
</comment>
<dbReference type="RefSeq" id="WP_091648611.1">
    <property type="nucleotide sequence ID" value="NZ_FNHQ01000007.1"/>
</dbReference>
<dbReference type="Proteomes" id="UP000199309">
    <property type="component" value="Unassembled WGS sequence"/>
</dbReference>
<dbReference type="STRING" id="349095.SAMN05660299_00932"/>
<dbReference type="PANTHER" id="PTHR33602">
    <property type="entry name" value="REGULATORY PROTEIN RECX FAMILY PROTEIN"/>
    <property type="match status" value="1"/>
</dbReference>
<keyword evidence="8" id="KW-1185">Reference proteome</keyword>
<protein>
    <recommendedName>
        <fullName evidence="3">Regulatory protein RecX</fullName>
    </recommendedName>
</protein>
<dbReference type="AlphaFoldDB" id="A0A1G9TH21"/>